<evidence type="ECO:0000256" key="2">
    <source>
        <dbReference type="ARBA" id="ARBA00022618"/>
    </source>
</evidence>
<feature type="region of interest" description="Disordered" evidence="8">
    <location>
        <begin position="1375"/>
        <end position="1411"/>
    </location>
</feature>
<keyword evidence="6" id="KW-0539">Nucleus</keyword>
<dbReference type="Proteomes" id="UP000030689">
    <property type="component" value="Unassembled WGS sequence"/>
</dbReference>
<dbReference type="PANTHER" id="PTHR12663:SF50">
    <property type="entry name" value="SISTER CHROMATID COHESION PROTEIN PDS5 HOMOLOG B"/>
    <property type="match status" value="1"/>
</dbReference>
<gene>
    <name evidence="9" type="ORF">EUTSA_v10018009mg</name>
</gene>
<dbReference type="GO" id="GO:0051301">
    <property type="term" value="P:cell division"/>
    <property type="evidence" value="ECO:0007669"/>
    <property type="project" value="UniProtKB-KW"/>
</dbReference>
<name>V4JQ66_EUTSA</name>
<evidence type="ECO:0000256" key="4">
    <source>
        <dbReference type="ARBA" id="ARBA00022776"/>
    </source>
</evidence>
<dbReference type="OMA" id="YPPAYNM"/>
<feature type="region of interest" description="Disordered" evidence="8">
    <location>
        <begin position="1186"/>
        <end position="1225"/>
    </location>
</feature>
<dbReference type="GO" id="GO:0035825">
    <property type="term" value="P:homologous recombination"/>
    <property type="evidence" value="ECO:0007669"/>
    <property type="project" value="UniProtKB-ARBA"/>
</dbReference>
<dbReference type="GO" id="GO:0005634">
    <property type="term" value="C:nucleus"/>
    <property type="evidence" value="ECO:0007669"/>
    <property type="project" value="UniProtKB-SubCell"/>
</dbReference>
<dbReference type="InterPro" id="IPR039776">
    <property type="entry name" value="Pds5"/>
</dbReference>
<keyword evidence="2" id="KW-0132">Cell division</keyword>
<dbReference type="KEGG" id="eus:EUTSA_v10018009mg"/>
<evidence type="ECO:0000256" key="8">
    <source>
        <dbReference type="SAM" id="MobiDB-lite"/>
    </source>
</evidence>
<dbReference type="InterPro" id="IPR016024">
    <property type="entry name" value="ARM-type_fold"/>
</dbReference>
<evidence type="ECO:0000256" key="1">
    <source>
        <dbReference type="ARBA" id="ARBA00004123"/>
    </source>
</evidence>
<organism evidence="9 10">
    <name type="scientific">Eutrema salsugineum</name>
    <name type="common">Saltwater cress</name>
    <name type="synonym">Sisymbrium salsugineum</name>
    <dbReference type="NCBI Taxonomy" id="72664"/>
    <lineage>
        <taxon>Eukaryota</taxon>
        <taxon>Viridiplantae</taxon>
        <taxon>Streptophyta</taxon>
        <taxon>Embryophyta</taxon>
        <taxon>Tracheophyta</taxon>
        <taxon>Spermatophyta</taxon>
        <taxon>Magnoliopsida</taxon>
        <taxon>eudicotyledons</taxon>
        <taxon>Gunneridae</taxon>
        <taxon>Pentapetalae</taxon>
        <taxon>rosids</taxon>
        <taxon>malvids</taxon>
        <taxon>Brassicales</taxon>
        <taxon>Brassicaceae</taxon>
        <taxon>Eutremeae</taxon>
        <taxon>Eutrema</taxon>
    </lineage>
</organism>
<evidence type="ECO:0000256" key="6">
    <source>
        <dbReference type="ARBA" id="ARBA00023242"/>
    </source>
</evidence>
<dbReference type="Gene3D" id="2.30.30.140">
    <property type="match status" value="1"/>
</dbReference>
<dbReference type="SUPFAM" id="SSF48371">
    <property type="entry name" value="ARM repeat"/>
    <property type="match status" value="1"/>
</dbReference>
<dbReference type="PANTHER" id="PTHR12663">
    <property type="entry name" value="ANDROGEN INDUCED INHIBITOR OF PROLIFERATION AS3 / PDS5-RELATED"/>
    <property type="match status" value="1"/>
</dbReference>
<evidence type="ECO:0000256" key="5">
    <source>
        <dbReference type="ARBA" id="ARBA00023204"/>
    </source>
</evidence>
<proteinExistence type="predicted"/>
<dbReference type="CDD" id="cd20404">
    <property type="entry name" value="Tudor_Agenet_AtEML-like"/>
    <property type="match status" value="1"/>
</dbReference>
<keyword evidence="4" id="KW-0498">Mitosis</keyword>
<comment type="subcellular location">
    <subcellularLocation>
        <location evidence="1">Nucleus</location>
    </subcellularLocation>
</comment>
<dbReference type="CDD" id="cd19953">
    <property type="entry name" value="PDS5"/>
    <property type="match status" value="1"/>
</dbReference>
<dbReference type="STRING" id="72664.V4JQ66"/>
<dbReference type="GO" id="GO:0000785">
    <property type="term" value="C:chromatin"/>
    <property type="evidence" value="ECO:0007669"/>
    <property type="project" value="TreeGrafter"/>
</dbReference>
<dbReference type="GO" id="GO:0006281">
    <property type="term" value="P:DNA repair"/>
    <property type="evidence" value="ECO:0007669"/>
    <property type="project" value="UniProtKB-KW"/>
</dbReference>
<dbReference type="InterPro" id="IPR011989">
    <property type="entry name" value="ARM-like"/>
</dbReference>
<dbReference type="Gene3D" id="1.25.10.10">
    <property type="entry name" value="Leucine-rich Repeat Variant"/>
    <property type="match status" value="1"/>
</dbReference>
<accession>V4JQ66</accession>
<evidence type="ECO:0000256" key="7">
    <source>
        <dbReference type="ARBA" id="ARBA00023306"/>
    </source>
</evidence>
<evidence type="ECO:0008006" key="11">
    <source>
        <dbReference type="Google" id="ProtNLM"/>
    </source>
</evidence>
<feature type="compositionally biased region" description="Basic residues" evidence="8">
    <location>
        <begin position="1384"/>
        <end position="1395"/>
    </location>
</feature>
<feature type="compositionally biased region" description="Polar residues" evidence="8">
    <location>
        <begin position="1186"/>
        <end position="1196"/>
    </location>
</feature>
<dbReference type="eggNOG" id="KOG1525">
    <property type="taxonomic scope" value="Eukaryota"/>
</dbReference>
<keyword evidence="7" id="KW-0131">Cell cycle</keyword>
<protein>
    <recommendedName>
        <fullName evidence="11">Tudor domain-containing protein</fullName>
    </recommendedName>
</protein>
<evidence type="ECO:0000256" key="3">
    <source>
        <dbReference type="ARBA" id="ARBA00022763"/>
    </source>
</evidence>
<dbReference type="EMBL" id="KI517953">
    <property type="protein sequence ID" value="ESQ27360.1"/>
    <property type="molecule type" value="Genomic_DNA"/>
</dbReference>
<evidence type="ECO:0000313" key="9">
    <source>
        <dbReference type="EMBL" id="ESQ27360.1"/>
    </source>
</evidence>
<reference evidence="9 10" key="1">
    <citation type="journal article" date="2013" name="Front. Plant Sci.">
        <title>The Reference Genome of the Halophytic Plant Eutrema salsugineum.</title>
        <authorList>
            <person name="Yang R."/>
            <person name="Jarvis D.E."/>
            <person name="Chen H."/>
            <person name="Beilstein M.A."/>
            <person name="Grimwood J."/>
            <person name="Jenkins J."/>
            <person name="Shu S."/>
            <person name="Prochnik S."/>
            <person name="Xin M."/>
            <person name="Ma C."/>
            <person name="Schmutz J."/>
            <person name="Wing R.A."/>
            <person name="Mitchell-Olds T."/>
            <person name="Schumaker K.S."/>
            <person name="Wang X."/>
        </authorList>
    </citation>
    <scope>NUCLEOTIDE SEQUENCE [LARGE SCALE GENOMIC DNA]</scope>
</reference>
<keyword evidence="10" id="KW-1185">Reference proteome</keyword>
<sequence>MEKNPTQIVSELGSRLLQLSRPNKGSLVKSLREAATTLSQIEQPLVTEIVNKKKALKLLEAELRPLKNSILKHDLLKNRDNDVSLLVTVCVSEIFRILAPEPPFEDKYLRDIFNLFLAEFSELSDTVSPYFSRRAKILETVSRCKCCLLMLDVDCHDLIHEMFNMFFSVAREHHQQNLIQQKSSKMQQRKATTQQSQQSLFNDISTIMNDILKEEASSSLVDVILENLVKEGQDATPGANNLASSLIKSCTDTLEPFICSFLTSCFMEKDSIQSNLKDSYHEIIFMVSLNAPQILLAVIPNLTQELLTDQVDVRIKALNLAGRIFAQPKHCHGEIYQDLFAEFLRRFSDKSAEVRMAALKCGKQCYVANPSGNKASGVLTAIQERLLDFDDRVRTQALVVACDIMKFNMKYVPLNLISEASERLRDKKISVRKKALQKLTEVYQDYCDKCSEGYMTINDQFEQILCKILLLCCDKDCKELWSQNMELVLSDDLFPRHLPVDERMRHWVQCFAVMTHIHLKSLNSILSQKRRLQNELRHCLTLWREAKDHNIEAVQRKLKSYFAKLSTCFPDASKAEEFFQKLDQMRDTTIFDALTLLLDELTSTKAQIIRVTFFSLFFFTYCFQEKFLETIGAKHHLFDFLRILSTKCSPNIFSSEHVQYLLNQLCSNTSVNTQLKAPSIKLLLVILNMFPSYLRGSEKQFLKLLKENVSVGDELTEALSKAAPYISVNFGDYYPALEKVCLEGTRSQAKYAVSAIASLAGSSDKFVFSELCEMLIDSLLGGRNIPTTLQSLACVGQYSVLAFDSIYEDISRYVYQDFQAEPSENQPPCDQSSGCCNSCKLKIYGLKTLVKSFLPRHGRGQVVRKIDDLLNILKKTLKSRGLDGIRSCDDTGANVRLAAAKAVLLLSRKWDHHISPEIFRLTILMGTDSNAFITRTFLTKLHKLLTENMIPSRYACAFSFSLSGPCRDLQDDSLRYINGFIRNATREARAHRDLDQGESLTESPAYMIVFLIHVLAHDPEFPSEDCRDEHVYARFCGPLLSVLQVLLGNKETAPFLFCIFRAIKRAEDAVYACITPRLHILADIGYAAVNTLKCIAVTSPEAPRSILLPSSLYKLSVTSMSDSQNKKKSNTQNALEQSFTERVVHIFQSQISMHDQRCQEDIPAVVLEDRVLPSLLRNQIETSLTGSTEASKNNTRCSRKRAHLGLPEKSTTSREKKNSSSKKCKTVEGAEHISCNSISLRTVESEIPIKKLERHSTCSKESVGASASNNVTSSSHSGVVSAIKDISNHGEAIIGQRIKLLSPTDGCFYPGTVERFNSKSNAHKIAFDNGDVELVCLNSESWETLSHESLGQQELLGKETESFGSRNCVPEITHAKANNDQKKKTTTKQQKKKMPTKLITPAGEASVSEVTNTSDNIVLRRSRRQRTS</sequence>
<keyword evidence="3" id="KW-0227">DNA damage</keyword>
<evidence type="ECO:0000313" key="10">
    <source>
        <dbReference type="Proteomes" id="UP000030689"/>
    </source>
</evidence>
<dbReference type="GO" id="GO:0007064">
    <property type="term" value="P:mitotic sister chromatid cohesion"/>
    <property type="evidence" value="ECO:0007669"/>
    <property type="project" value="InterPro"/>
</dbReference>
<dbReference type="Pfam" id="PF20168">
    <property type="entry name" value="PDS5"/>
    <property type="match status" value="1"/>
</dbReference>
<dbReference type="Gramene" id="ESQ27360">
    <property type="protein sequence ID" value="ESQ27360"/>
    <property type="gene ID" value="EUTSA_v10018009mg"/>
</dbReference>
<keyword evidence="5" id="KW-0234">DNA repair</keyword>